<gene>
    <name evidence="3" type="ORF">CLEP1334_LOCUS11369</name>
</gene>
<name>A0A7S0IYW6_9EUKA</name>
<keyword evidence="2" id="KW-0812">Transmembrane</keyword>
<dbReference type="AlphaFoldDB" id="A0A7S0IYW6"/>
<feature type="region of interest" description="Disordered" evidence="1">
    <location>
        <begin position="320"/>
        <end position="341"/>
    </location>
</feature>
<proteinExistence type="predicted"/>
<sequence length="465" mass="50195">MRAAYAPHVDSYVALTPTTMSNLTVVGVNGAAALQRKRRFKMNNGYGAIGGGAYKPFAILHRLEQLPRGELLLWRDVNCIKHPQLLAGAAHIRQTAEWYLRASGAADDVWMPYENDQLRAKHHCKADAVRRITARATGEEPAAASKLNAAFEHPLHHASTLIVRASPAASAFLLEWLRACLMPGITSPYPDPPPRHPNYRWHTYEQCVFTLLAAQRPAFYRRHLALCYTLETESARLINPPASAATAAATLDPLLVPVPAGAGANVPGVSAHLLHGGGLADARGGACPRPTTRMATPWMPAVPTAEGLCAVVWQESPGRPPTEWKLRLRPPTRSPPTSCAPMPADVAMADTSGATGGAVLGRWRAGYCAATPDSRANDGTEAGDCIGGSLGSWPLLLDETHSWQAAARACAAMCSHCARCRFISYSLRYADCSWFATCSLDLLQQTGIDGFRTARRRRHGRGVHV</sequence>
<protein>
    <submittedName>
        <fullName evidence="3">Uncharacterized protein</fullName>
    </submittedName>
</protein>
<dbReference type="EMBL" id="HBER01022738">
    <property type="protein sequence ID" value="CAD8536089.1"/>
    <property type="molecule type" value="Transcribed_RNA"/>
</dbReference>
<evidence type="ECO:0000256" key="1">
    <source>
        <dbReference type="SAM" id="MobiDB-lite"/>
    </source>
</evidence>
<reference evidence="3" key="1">
    <citation type="submission" date="2021-01" db="EMBL/GenBank/DDBJ databases">
        <authorList>
            <person name="Corre E."/>
            <person name="Pelletier E."/>
            <person name="Niang G."/>
            <person name="Scheremetjew M."/>
            <person name="Finn R."/>
            <person name="Kale V."/>
            <person name="Holt S."/>
            <person name="Cochrane G."/>
            <person name="Meng A."/>
            <person name="Brown T."/>
            <person name="Cohen L."/>
        </authorList>
    </citation>
    <scope>NUCLEOTIDE SEQUENCE</scope>
    <source>
        <strain evidence="3">RCC1130</strain>
    </source>
</reference>
<accession>A0A7S0IYW6</accession>
<keyword evidence="2" id="KW-0472">Membrane</keyword>
<evidence type="ECO:0000313" key="3">
    <source>
        <dbReference type="EMBL" id="CAD8536089.1"/>
    </source>
</evidence>
<organism evidence="3">
    <name type="scientific">Calcidiscus leptoporus</name>
    <dbReference type="NCBI Taxonomy" id="127549"/>
    <lineage>
        <taxon>Eukaryota</taxon>
        <taxon>Haptista</taxon>
        <taxon>Haptophyta</taxon>
        <taxon>Prymnesiophyceae</taxon>
        <taxon>Coccolithales</taxon>
        <taxon>Calcidiscaceae</taxon>
        <taxon>Calcidiscus</taxon>
    </lineage>
</organism>
<keyword evidence="2" id="KW-1133">Transmembrane helix</keyword>
<evidence type="ECO:0000256" key="2">
    <source>
        <dbReference type="SAM" id="Phobius"/>
    </source>
</evidence>
<feature type="transmembrane region" description="Helical" evidence="2">
    <location>
        <begin position="12"/>
        <end position="34"/>
    </location>
</feature>